<gene>
    <name evidence="1" type="ORF">SAMN05444422_1067</name>
</gene>
<dbReference type="Proteomes" id="UP000199161">
    <property type="component" value="Unassembled WGS sequence"/>
</dbReference>
<protein>
    <submittedName>
        <fullName evidence="1">Uncharacterized protein</fullName>
    </submittedName>
</protein>
<sequence length="122" mass="13855">MTRTDNTRFLHKEIPNRKVHRVAAAFNTHCEYVVIYEVAIEHELNGFRATERPAFPKDVAEFTDTLIEFVFVSLVEEVLEASHCKSGRERAIGSESAEERQCWQLLLGVLNTVGHEIVAGVE</sequence>
<name>A0A1I1HIJ0_NATHA</name>
<accession>A0A1I1HIJ0</accession>
<dbReference type="AlphaFoldDB" id="A0A1I1HIJ0"/>
<keyword evidence="2" id="KW-1185">Reference proteome</keyword>
<reference evidence="2" key="1">
    <citation type="submission" date="2016-10" db="EMBL/GenBank/DDBJ databases">
        <authorList>
            <person name="Varghese N."/>
            <person name="Submissions S."/>
        </authorList>
    </citation>
    <scope>NUCLEOTIDE SEQUENCE [LARGE SCALE GENOMIC DNA]</scope>
    <source>
        <strain evidence="2">DSM 13078</strain>
    </source>
</reference>
<proteinExistence type="predicted"/>
<organism evidence="1 2">
    <name type="scientific">Natronobacterium haloterrestre</name>
    <name type="common">Halobiforma haloterrestris</name>
    <dbReference type="NCBI Taxonomy" id="148448"/>
    <lineage>
        <taxon>Archaea</taxon>
        <taxon>Methanobacteriati</taxon>
        <taxon>Methanobacteriota</taxon>
        <taxon>Stenosarchaea group</taxon>
        <taxon>Halobacteria</taxon>
        <taxon>Halobacteriales</taxon>
        <taxon>Natrialbaceae</taxon>
        <taxon>Natronobacterium</taxon>
    </lineage>
</organism>
<evidence type="ECO:0000313" key="2">
    <source>
        <dbReference type="Proteomes" id="UP000199161"/>
    </source>
</evidence>
<dbReference type="EMBL" id="FOKW01000006">
    <property type="protein sequence ID" value="SFC23857.1"/>
    <property type="molecule type" value="Genomic_DNA"/>
</dbReference>
<evidence type="ECO:0000313" key="1">
    <source>
        <dbReference type="EMBL" id="SFC23857.1"/>
    </source>
</evidence>